<dbReference type="AlphaFoldDB" id="A0A7D9J6E7"/>
<evidence type="ECO:0000313" key="2">
    <source>
        <dbReference type="EMBL" id="CAB4022838.1"/>
    </source>
</evidence>
<feature type="region of interest" description="Disordered" evidence="1">
    <location>
        <begin position="55"/>
        <end position="84"/>
    </location>
</feature>
<sequence>MSAYIGLGCSLTKIGQIKEGKEYLEKAEKTAEKQWDILPVVLHTMNNPELTHIDTVGRAPEEEKNENEEETYHHGPREAGDNRKITTAEGLPEVSVSMPVREVLDVNTTTAEASVDKTPPRKVLVKKIPDVYTYQASIEEGLTEEIRIKMAENVKMSAYVNLLNQSGVKFVGDDRRIYTMAKHCVCKNDSTNRPGRLSNLLAELNRSIGRITCGVAQGTCFLVAENFVITCLHVYLDFIQERRETNQPTMPIKVAFEYYEFNQLENAVIVEVDESHDPRYYSNEFDYILLCLKQSDHLEVNIVIMIRSSSILMLLTCVVCSFCEKDFVTLGRHSWRCKKRVNYAEQDHSAENTARQTPVMNSPNVVVSSRTVIKCCCGKVCKGARGLKMHQRSCRVIQGLDSEFRTDLEEQNNSDTENIPEMDQLTINETSTVEKEDIANLRKGIKLPKSNSEWSTANEHFKFALQSNDPITSQDLNSNIKLLNDIIYDYFAQNFGYSESVPDNSLLNKYKDYEIKDLKKALKTLKSTNGELDEIKYVSHILRDKLRSNNNNESSLDSSQSLNHDKYREKFLGLCQEYSKEERHYITIFQHDAMHIPLH</sequence>
<dbReference type="Proteomes" id="UP001152795">
    <property type="component" value="Unassembled WGS sequence"/>
</dbReference>
<organism evidence="2 3">
    <name type="scientific">Paramuricea clavata</name>
    <name type="common">Red gorgonian</name>
    <name type="synonym">Violescent sea-whip</name>
    <dbReference type="NCBI Taxonomy" id="317549"/>
    <lineage>
        <taxon>Eukaryota</taxon>
        <taxon>Metazoa</taxon>
        <taxon>Cnidaria</taxon>
        <taxon>Anthozoa</taxon>
        <taxon>Octocorallia</taxon>
        <taxon>Malacalcyonacea</taxon>
        <taxon>Plexauridae</taxon>
        <taxon>Paramuricea</taxon>
    </lineage>
</organism>
<protein>
    <submittedName>
        <fullName evidence="2">Uncharacterized protein</fullName>
    </submittedName>
</protein>
<comment type="caution">
    <text evidence="2">The sequence shown here is derived from an EMBL/GenBank/DDBJ whole genome shotgun (WGS) entry which is preliminary data.</text>
</comment>
<evidence type="ECO:0000313" key="3">
    <source>
        <dbReference type="Proteomes" id="UP001152795"/>
    </source>
</evidence>
<dbReference type="OrthoDB" id="10243531at2759"/>
<keyword evidence="3" id="KW-1185">Reference proteome</keyword>
<gene>
    <name evidence="2" type="ORF">PACLA_8A059784</name>
</gene>
<proteinExistence type="predicted"/>
<dbReference type="PANTHER" id="PTHR14389">
    <property type="entry name" value="SI:CH1073-475A24.1"/>
    <property type="match status" value="1"/>
</dbReference>
<accession>A0A7D9J6E7</accession>
<evidence type="ECO:0000256" key="1">
    <source>
        <dbReference type="SAM" id="MobiDB-lite"/>
    </source>
</evidence>
<reference evidence="2" key="1">
    <citation type="submission" date="2020-04" db="EMBL/GenBank/DDBJ databases">
        <authorList>
            <person name="Alioto T."/>
            <person name="Alioto T."/>
            <person name="Gomez Garrido J."/>
        </authorList>
    </citation>
    <scope>NUCLEOTIDE SEQUENCE</scope>
    <source>
        <strain evidence="2">A484AB</strain>
    </source>
</reference>
<feature type="compositionally biased region" description="Basic and acidic residues" evidence="1">
    <location>
        <begin position="70"/>
        <end position="84"/>
    </location>
</feature>
<dbReference type="PANTHER" id="PTHR14389:SF3">
    <property type="entry name" value="PROTEIN FAM111A-LIKE"/>
    <property type="match status" value="1"/>
</dbReference>
<dbReference type="EMBL" id="CACRXK020012186">
    <property type="protein sequence ID" value="CAB4022838.1"/>
    <property type="molecule type" value="Genomic_DNA"/>
</dbReference>
<name>A0A7D9J6E7_PARCT</name>